<dbReference type="OMA" id="LIWTRIP"/>
<dbReference type="Proteomes" id="UP000184267">
    <property type="component" value="Unassembled WGS sequence"/>
</dbReference>
<dbReference type="InterPro" id="IPR022036">
    <property type="entry name" value="DUF3605"/>
</dbReference>
<dbReference type="GO" id="GO:0005737">
    <property type="term" value="C:cytoplasm"/>
    <property type="evidence" value="ECO:0007669"/>
    <property type="project" value="TreeGrafter"/>
</dbReference>
<feature type="region of interest" description="Disordered" evidence="1">
    <location>
        <begin position="101"/>
        <end position="127"/>
    </location>
</feature>
<evidence type="ECO:0000313" key="2">
    <source>
        <dbReference type="EMBL" id="OJT09437.1"/>
    </source>
</evidence>
<protein>
    <submittedName>
        <fullName evidence="2">Uncharacterized protein</fullName>
    </submittedName>
</protein>
<accession>A0A1M2VPB9</accession>
<name>A0A1M2VPB9_TRAPU</name>
<dbReference type="STRING" id="154538.A0A1M2VPB9"/>
<evidence type="ECO:0000256" key="1">
    <source>
        <dbReference type="SAM" id="MobiDB-lite"/>
    </source>
</evidence>
<feature type="compositionally biased region" description="Pro residues" evidence="1">
    <location>
        <begin position="115"/>
        <end position="127"/>
    </location>
</feature>
<reference evidence="2 3" key="1">
    <citation type="submission" date="2016-10" db="EMBL/GenBank/DDBJ databases">
        <title>Genome sequence of the basidiomycete white-rot fungus Trametes pubescens.</title>
        <authorList>
            <person name="Makela M.R."/>
            <person name="Granchi Z."/>
            <person name="Peng M."/>
            <person name="De Vries R.P."/>
            <person name="Grigoriev I."/>
            <person name="Riley R."/>
            <person name="Hilden K."/>
        </authorList>
    </citation>
    <scope>NUCLEOTIDE SEQUENCE [LARGE SCALE GENOMIC DNA]</scope>
    <source>
        <strain evidence="2 3">FBCC735</strain>
    </source>
</reference>
<sequence length="273" mass="30565">MAVDTTPAGLSPQTVPLGTGLPTREEMLVYYPAKFTWTQLKTFVNSGDLGLLKRDRTLQKRYEGWSQGIKEKYGSIVNYLLNYRLQWGQPDTLSVLRSSLDERPAQTATNGTTPSPDPKAPGKLPPLPANAPRYFRADIPPELLSITMNDWPYSVPPDVEHSLIWSRVPIFPPDLPPPAASPVSARLHQDGLWGFTGTASPPPSPSTLPECLPALADWGVTMEKLVRSPRGTEEEERAVKRYGEEIATFVKRRWSEREWETAWFVNPPRTDSD</sequence>
<organism evidence="2 3">
    <name type="scientific">Trametes pubescens</name>
    <name type="common">White-rot fungus</name>
    <dbReference type="NCBI Taxonomy" id="154538"/>
    <lineage>
        <taxon>Eukaryota</taxon>
        <taxon>Fungi</taxon>
        <taxon>Dikarya</taxon>
        <taxon>Basidiomycota</taxon>
        <taxon>Agaricomycotina</taxon>
        <taxon>Agaricomycetes</taxon>
        <taxon>Polyporales</taxon>
        <taxon>Polyporaceae</taxon>
        <taxon>Trametes</taxon>
    </lineage>
</organism>
<dbReference type="EMBL" id="MNAD01000917">
    <property type="protein sequence ID" value="OJT09437.1"/>
    <property type="molecule type" value="Genomic_DNA"/>
</dbReference>
<dbReference type="PANTHER" id="PTHR35020">
    <property type="entry name" value="N-ACETYLGLUCOSAMINE-INDUCED PROTEIN 1"/>
    <property type="match status" value="1"/>
</dbReference>
<keyword evidence="3" id="KW-1185">Reference proteome</keyword>
<comment type="caution">
    <text evidence="2">The sequence shown here is derived from an EMBL/GenBank/DDBJ whole genome shotgun (WGS) entry which is preliminary data.</text>
</comment>
<dbReference type="Pfam" id="PF12239">
    <property type="entry name" value="DUF3605"/>
    <property type="match status" value="1"/>
</dbReference>
<dbReference type="GO" id="GO:0006044">
    <property type="term" value="P:N-acetylglucosamine metabolic process"/>
    <property type="evidence" value="ECO:0007669"/>
    <property type="project" value="TreeGrafter"/>
</dbReference>
<gene>
    <name evidence="2" type="ORF">TRAPUB_14100</name>
</gene>
<dbReference type="OrthoDB" id="498286at2759"/>
<dbReference type="PANTHER" id="PTHR35020:SF2">
    <property type="entry name" value="N-ACETYLGLUCOSAMINE-INDUCED PROTEIN 1"/>
    <property type="match status" value="1"/>
</dbReference>
<proteinExistence type="predicted"/>
<dbReference type="AlphaFoldDB" id="A0A1M2VPB9"/>
<evidence type="ECO:0000313" key="3">
    <source>
        <dbReference type="Proteomes" id="UP000184267"/>
    </source>
</evidence>